<evidence type="ECO:0000313" key="2">
    <source>
        <dbReference type="Proteomes" id="UP000504629"/>
    </source>
</evidence>
<dbReference type="RefSeq" id="XP_028028440.1">
    <property type="nucleotide sequence ID" value="XM_028172639.1"/>
</dbReference>
<dbReference type="GeneID" id="114241714"/>
<dbReference type="AlphaFoldDB" id="A0A6J2JFU5"/>
<reference evidence="3" key="1">
    <citation type="submission" date="2025-08" db="UniProtKB">
        <authorList>
            <consortium name="RefSeq"/>
        </authorList>
    </citation>
    <scope>IDENTIFICATION</scope>
    <source>
        <tissue evidence="3">Silk gland</tissue>
    </source>
</reference>
<accession>A0A6J2JFU5</accession>
<evidence type="ECO:0000259" key="1">
    <source>
        <dbReference type="PROSITE" id="PS51837"/>
    </source>
</evidence>
<name>A0A6J2JFU5_BOMMA</name>
<feature type="domain" description="LITAF" evidence="1">
    <location>
        <begin position="8"/>
        <end position="90"/>
    </location>
</feature>
<gene>
    <name evidence="3" type="primary">LOC114241714</name>
</gene>
<keyword evidence="2" id="KW-1185">Reference proteome</keyword>
<dbReference type="InterPro" id="IPR006629">
    <property type="entry name" value="LITAF"/>
</dbReference>
<organism evidence="2 3">
    <name type="scientific">Bombyx mandarina</name>
    <name type="common">Wild silk moth</name>
    <name type="synonym">Wild silkworm</name>
    <dbReference type="NCBI Taxonomy" id="7092"/>
    <lineage>
        <taxon>Eukaryota</taxon>
        <taxon>Metazoa</taxon>
        <taxon>Ecdysozoa</taxon>
        <taxon>Arthropoda</taxon>
        <taxon>Hexapoda</taxon>
        <taxon>Insecta</taxon>
        <taxon>Pterygota</taxon>
        <taxon>Neoptera</taxon>
        <taxon>Endopterygota</taxon>
        <taxon>Lepidoptera</taxon>
        <taxon>Glossata</taxon>
        <taxon>Ditrysia</taxon>
        <taxon>Bombycoidea</taxon>
        <taxon>Bombycidae</taxon>
        <taxon>Bombycinae</taxon>
        <taxon>Bombyx</taxon>
    </lineage>
</organism>
<dbReference type="PROSITE" id="PS51837">
    <property type="entry name" value="LITAF"/>
    <property type="match status" value="1"/>
</dbReference>
<sequence length="97" mass="11134">MLKGIVNTKNRAVMNVVPIYTRRTKDACPSCRTVLEENVETEIAIESHLIVILLLSMLLSCLPLPVCVSSCKHIDHYCPNSKAFFISYKYYWISLKR</sequence>
<dbReference type="Proteomes" id="UP000504629">
    <property type="component" value="Unplaced"/>
</dbReference>
<dbReference type="KEGG" id="bman:114241714"/>
<dbReference type="SMART" id="SM00714">
    <property type="entry name" value="LITAF"/>
    <property type="match status" value="1"/>
</dbReference>
<dbReference type="Pfam" id="PF10601">
    <property type="entry name" value="zf-LITAF-like"/>
    <property type="match status" value="1"/>
</dbReference>
<evidence type="ECO:0000313" key="3">
    <source>
        <dbReference type="RefSeq" id="XP_028028440.1"/>
    </source>
</evidence>
<proteinExistence type="predicted"/>
<protein>
    <submittedName>
        <fullName evidence="3">Lipopolysaccharide-induced tumor necrosis factor-alpha factor homolog</fullName>
    </submittedName>
</protein>